<dbReference type="Proteomes" id="UP000240892">
    <property type="component" value="Unassembled WGS sequence"/>
</dbReference>
<proteinExistence type="predicted"/>
<comment type="caution">
    <text evidence="1">The sequence shown here is derived from an EMBL/GenBank/DDBJ whole genome shotgun (WGS) entry which is preliminary data.</text>
</comment>
<protein>
    <submittedName>
        <fullName evidence="1">Uncharacterized protein</fullName>
    </submittedName>
</protein>
<name>A0A2T2Y7M4_9ENTR</name>
<gene>
    <name evidence="1" type="ORF">C8256_00610</name>
</gene>
<dbReference type="EMBL" id="PYHO01000001">
    <property type="protein sequence ID" value="PSR48531.1"/>
    <property type="molecule type" value="Genomic_DNA"/>
</dbReference>
<organism evidence="1 2">
    <name type="scientific">Kluyvera genomosp. 2</name>
    <dbReference type="NCBI Taxonomy" id="2774054"/>
    <lineage>
        <taxon>Bacteria</taxon>
        <taxon>Pseudomonadati</taxon>
        <taxon>Pseudomonadota</taxon>
        <taxon>Gammaproteobacteria</taxon>
        <taxon>Enterobacterales</taxon>
        <taxon>Enterobacteriaceae</taxon>
        <taxon>Kluyvera</taxon>
    </lineage>
</organism>
<evidence type="ECO:0000313" key="1">
    <source>
        <dbReference type="EMBL" id="PSR48531.1"/>
    </source>
</evidence>
<reference evidence="1 2" key="1">
    <citation type="submission" date="2018-03" db="EMBL/GenBank/DDBJ databases">
        <title>First report of an OXA-48+CTX-M-M-producing Kluyvera ascorbata clone recovered from patients admitted in a University Hospital in Madrid, Spain.</title>
        <authorList>
            <person name="Hernandez-Garcia M."/>
            <person name="Leon-Sampedro R."/>
            <person name="Perez-Viso B."/>
            <person name="Morosini M.I."/>
            <person name="Lopez-Fresnena N."/>
            <person name="Coque T.M."/>
            <person name="Bonten M."/>
            <person name="Malhotra-Kumar S."/>
            <person name="Ruiz-Garbajosa P."/>
            <person name="Canton R."/>
        </authorList>
    </citation>
    <scope>NUCLEOTIDE SEQUENCE [LARGE SCALE GENOMIC DNA]</scope>
    <source>
        <strain evidence="1 2">KA2</strain>
    </source>
</reference>
<sequence>MPRFYRLWQIKSVKYDTAHENETGYSLVLASATRNPHHVTETGFCFCGVRGGNRSKMARRD</sequence>
<dbReference type="AlphaFoldDB" id="A0A2T2Y7M4"/>
<evidence type="ECO:0000313" key="2">
    <source>
        <dbReference type="Proteomes" id="UP000240892"/>
    </source>
</evidence>
<keyword evidence="2" id="KW-1185">Reference proteome</keyword>
<accession>A0A2T2Y7M4</accession>